<dbReference type="Pfam" id="PF05705">
    <property type="entry name" value="DUF829"/>
    <property type="match status" value="1"/>
</dbReference>
<organism evidence="1 2">
    <name type="scientific">Armadillidium nasatum</name>
    <dbReference type="NCBI Taxonomy" id="96803"/>
    <lineage>
        <taxon>Eukaryota</taxon>
        <taxon>Metazoa</taxon>
        <taxon>Ecdysozoa</taxon>
        <taxon>Arthropoda</taxon>
        <taxon>Crustacea</taxon>
        <taxon>Multicrustacea</taxon>
        <taxon>Malacostraca</taxon>
        <taxon>Eumalacostraca</taxon>
        <taxon>Peracarida</taxon>
        <taxon>Isopoda</taxon>
        <taxon>Oniscidea</taxon>
        <taxon>Crinocheta</taxon>
        <taxon>Armadillidiidae</taxon>
        <taxon>Armadillidium</taxon>
    </lineage>
</organism>
<proteinExistence type="predicted"/>
<dbReference type="InterPro" id="IPR008547">
    <property type="entry name" value="DUF829_TMEM53"/>
</dbReference>
<sequence>MFVSANFSRSKAQFCFVKKCFHTHTFSRNLELVTVNKLSKVKGLQVTDDNVSKEPLTLMYSWMLAKDQHVMKYSKMYLDKGINVLKIKISLFDLLLPTRGTQIVAGQVLDFLHSNPHFGPLLVHGFSVGAYVFSESMVKVSVDMDYHGPILKRFVGQIWDSGADIYQIPRGIPKSVSNNKLLQKSMEKYLRWYLKFNYDTATCHYERASEAMHANVLNAPGLVIFSKTDPISDYSVNMSVIRDWEKNTNVACQATFNFRTSLIDKDE</sequence>
<comment type="caution">
    <text evidence="1">The sequence shown here is derived from an EMBL/GenBank/DDBJ whole genome shotgun (WGS) entry which is preliminary data.</text>
</comment>
<dbReference type="Proteomes" id="UP000326759">
    <property type="component" value="Unassembled WGS sequence"/>
</dbReference>
<accession>A0A5N5TB33</accession>
<dbReference type="EMBL" id="SEYY01004257">
    <property type="protein sequence ID" value="KAB7503883.1"/>
    <property type="molecule type" value="Genomic_DNA"/>
</dbReference>
<evidence type="ECO:0000313" key="1">
    <source>
        <dbReference type="EMBL" id="KAB7503883.1"/>
    </source>
</evidence>
<dbReference type="GO" id="GO:0017171">
    <property type="term" value="F:serine hydrolase activity"/>
    <property type="evidence" value="ECO:0007669"/>
    <property type="project" value="TreeGrafter"/>
</dbReference>
<gene>
    <name evidence="1" type="ORF">Anas_05913</name>
</gene>
<dbReference type="PANTHER" id="PTHR20908:SF1">
    <property type="entry name" value="LD15586P"/>
    <property type="match status" value="1"/>
</dbReference>
<keyword evidence="2" id="KW-1185">Reference proteome</keyword>
<dbReference type="OrthoDB" id="77878at2759"/>
<name>A0A5N5TB33_9CRUS</name>
<dbReference type="PANTHER" id="PTHR20908">
    <property type="entry name" value="LD15586P"/>
    <property type="match status" value="1"/>
</dbReference>
<protein>
    <recommendedName>
        <fullName evidence="3">Transmembrane protein 53</fullName>
    </recommendedName>
</protein>
<reference evidence="1 2" key="1">
    <citation type="journal article" date="2019" name="PLoS Biol.">
        <title>Sex chromosomes control vertical transmission of feminizing Wolbachia symbionts in an isopod.</title>
        <authorList>
            <person name="Becking T."/>
            <person name="Chebbi M.A."/>
            <person name="Giraud I."/>
            <person name="Moumen B."/>
            <person name="Laverre T."/>
            <person name="Caubet Y."/>
            <person name="Peccoud J."/>
            <person name="Gilbert C."/>
            <person name="Cordaux R."/>
        </authorList>
    </citation>
    <scope>NUCLEOTIDE SEQUENCE [LARGE SCALE GENOMIC DNA]</scope>
    <source>
        <strain evidence="1">ANa2</strain>
        <tissue evidence="1">Whole body excluding digestive tract and cuticle</tissue>
    </source>
</reference>
<evidence type="ECO:0000313" key="2">
    <source>
        <dbReference type="Proteomes" id="UP000326759"/>
    </source>
</evidence>
<dbReference type="AlphaFoldDB" id="A0A5N5TB33"/>
<evidence type="ECO:0008006" key="3">
    <source>
        <dbReference type="Google" id="ProtNLM"/>
    </source>
</evidence>